<evidence type="ECO:0008006" key="2">
    <source>
        <dbReference type="Google" id="ProtNLM"/>
    </source>
</evidence>
<dbReference type="AlphaFoldDB" id="A0A1X7TEV7"/>
<dbReference type="eggNOG" id="KOG0017">
    <property type="taxonomic scope" value="Eukaryota"/>
</dbReference>
<reference evidence="1" key="1">
    <citation type="submission" date="2017-05" db="UniProtKB">
        <authorList>
            <consortium name="EnsemblMetazoa"/>
        </authorList>
    </citation>
    <scope>IDENTIFICATION</scope>
</reference>
<name>A0A1X7TEV7_AMPQE</name>
<dbReference type="EnsemblMetazoa" id="Aqu2.1.13033_001">
    <property type="protein sequence ID" value="Aqu2.1.13033_001"/>
    <property type="gene ID" value="Aqu2.1.13033"/>
</dbReference>
<dbReference type="PANTHER" id="PTHR11439:SF483">
    <property type="entry name" value="PEPTIDE SYNTHASE GLIP-LIKE, PUTATIVE (AFU_ORTHOLOGUE AFUA_3G12920)-RELATED"/>
    <property type="match status" value="1"/>
</dbReference>
<protein>
    <recommendedName>
        <fullName evidence="2">Reverse transcriptase Ty1/copia-type domain-containing protein</fullName>
    </recommendedName>
</protein>
<accession>A0A1X7TEV7</accession>
<dbReference type="InParanoid" id="A0A1X7TEV7"/>
<evidence type="ECO:0000313" key="1">
    <source>
        <dbReference type="EnsemblMetazoa" id="Aqu2.1.13033_001"/>
    </source>
</evidence>
<sequence length="80" mass="8895">MILFLKFQKTEENVLVGYSDADWAGDLDDRYSTSAEAEYVSLCSATQAAVWLRRLLHDINCNEGAPTVIKEDNQGTIVIA</sequence>
<dbReference type="CDD" id="cd09272">
    <property type="entry name" value="RNase_HI_RT_Ty1"/>
    <property type="match status" value="1"/>
</dbReference>
<organism evidence="1">
    <name type="scientific">Amphimedon queenslandica</name>
    <name type="common">Sponge</name>
    <dbReference type="NCBI Taxonomy" id="400682"/>
    <lineage>
        <taxon>Eukaryota</taxon>
        <taxon>Metazoa</taxon>
        <taxon>Porifera</taxon>
        <taxon>Demospongiae</taxon>
        <taxon>Heteroscleromorpha</taxon>
        <taxon>Haplosclerida</taxon>
        <taxon>Niphatidae</taxon>
        <taxon>Amphimedon</taxon>
    </lineage>
</organism>
<proteinExistence type="predicted"/>
<dbReference type="PANTHER" id="PTHR11439">
    <property type="entry name" value="GAG-POL-RELATED RETROTRANSPOSON"/>
    <property type="match status" value="1"/>
</dbReference>